<sequence>MTSEYGKRAFLLVVGDERDRIINPHNTNDNAVLNFMVGPKSTTFNSVGFSMYQPRITSSAIEIITSAMTFILFA</sequence>
<dbReference type="EMBL" id="LQZQ01000049">
    <property type="protein sequence ID" value="KYG72244.1"/>
    <property type="molecule type" value="Genomic_DNA"/>
</dbReference>
<dbReference type="STRING" id="279360.MB14_09395"/>
<proteinExistence type="predicted"/>
<protein>
    <submittedName>
        <fullName evidence="1">Uncharacterized protein</fullName>
    </submittedName>
</protein>
<organism evidence="1 2">
    <name type="scientific">Roseivirga ehrenbergii (strain DSM 102268 / JCM 13514 / KCTC 12282 / NCIMB 14502 / KMM 6017)</name>
    <dbReference type="NCBI Taxonomy" id="279360"/>
    <lineage>
        <taxon>Bacteria</taxon>
        <taxon>Pseudomonadati</taxon>
        <taxon>Bacteroidota</taxon>
        <taxon>Cytophagia</taxon>
        <taxon>Cytophagales</taxon>
        <taxon>Roseivirgaceae</taxon>
        <taxon>Roseivirga</taxon>
    </lineage>
</organism>
<comment type="caution">
    <text evidence="1">The sequence shown here is derived from an EMBL/GenBank/DDBJ whole genome shotgun (WGS) entry which is preliminary data.</text>
</comment>
<name>A0A150X0I2_ROSEK</name>
<reference evidence="1" key="1">
    <citation type="submission" date="2016-01" db="EMBL/GenBank/DDBJ databases">
        <title>Genome sequencing of Roseivirga ehrenbergii KMM 6017.</title>
        <authorList>
            <person name="Selvaratnam C."/>
            <person name="Thevarajoo S."/>
            <person name="Goh K.M."/>
            <person name="Ee R."/>
            <person name="Chan K.-G."/>
            <person name="Chong C.S."/>
        </authorList>
    </citation>
    <scope>NUCLEOTIDE SEQUENCE [LARGE SCALE GENOMIC DNA]</scope>
    <source>
        <strain evidence="1">KMM 6017</strain>
    </source>
</reference>
<evidence type="ECO:0000313" key="1">
    <source>
        <dbReference type="EMBL" id="KYG72244.1"/>
    </source>
</evidence>
<keyword evidence="2" id="KW-1185">Reference proteome</keyword>
<evidence type="ECO:0000313" key="2">
    <source>
        <dbReference type="Proteomes" id="UP000075583"/>
    </source>
</evidence>
<gene>
    <name evidence="1" type="ORF">MB14_09395</name>
</gene>
<dbReference type="Proteomes" id="UP000075583">
    <property type="component" value="Unassembled WGS sequence"/>
</dbReference>
<accession>A0A150X0I2</accession>
<dbReference type="AlphaFoldDB" id="A0A150X0I2"/>